<reference evidence="2 3" key="1">
    <citation type="submission" date="2018-05" db="EMBL/GenBank/DDBJ databases">
        <title>Brachybacterium sp. M1HQ-2T, whole genome shotgun sequence.</title>
        <authorList>
            <person name="Tuo L."/>
        </authorList>
    </citation>
    <scope>NUCLEOTIDE SEQUENCE [LARGE SCALE GENOMIC DNA]</scope>
    <source>
        <strain evidence="2 3">M1HQ-2</strain>
    </source>
</reference>
<dbReference type="EMBL" id="QFKX01000001">
    <property type="protein sequence ID" value="PWH07369.1"/>
    <property type="molecule type" value="Genomic_DNA"/>
</dbReference>
<dbReference type="OrthoDB" id="5196985at2"/>
<protein>
    <submittedName>
        <fullName evidence="2">Uncharacterized protein</fullName>
    </submittedName>
</protein>
<dbReference type="RefSeq" id="WP_109274253.1">
    <property type="nucleotide sequence ID" value="NZ_QFKX01000001.1"/>
</dbReference>
<proteinExistence type="predicted"/>
<accession>A0A2U2RNB9</accession>
<dbReference type="Proteomes" id="UP000245590">
    <property type="component" value="Unassembled WGS sequence"/>
</dbReference>
<organism evidence="2 3">
    <name type="scientific">Brachybacterium endophyticum</name>
    <dbReference type="NCBI Taxonomy" id="2182385"/>
    <lineage>
        <taxon>Bacteria</taxon>
        <taxon>Bacillati</taxon>
        <taxon>Actinomycetota</taxon>
        <taxon>Actinomycetes</taxon>
        <taxon>Micrococcales</taxon>
        <taxon>Dermabacteraceae</taxon>
        <taxon>Brachybacterium</taxon>
    </lineage>
</organism>
<sequence length="111" mass="11577">MNEKQNSQDGPVAVPDSAGAHVETAGAFDIRNFIGLLLGLFGVILVLVGLFDFTDAEAAKTGNVNANLWAGLAMVVVGLAFGLWAKLEPIRIVVSENEPGAESPKDIASLD</sequence>
<dbReference type="AlphaFoldDB" id="A0A2U2RNB9"/>
<keyword evidence="1" id="KW-1133">Transmembrane helix</keyword>
<keyword evidence="1" id="KW-0812">Transmembrane</keyword>
<keyword evidence="3" id="KW-1185">Reference proteome</keyword>
<feature type="transmembrane region" description="Helical" evidence="1">
    <location>
        <begin position="33"/>
        <end position="54"/>
    </location>
</feature>
<evidence type="ECO:0000256" key="1">
    <source>
        <dbReference type="SAM" id="Phobius"/>
    </source>
</evidence>
<gene>
    <name evidence="2" type="ORF">DEO23_01620</name>
</gene>
<feature type="transmembrane region" description="Helical" evidence="1">
    <location>
        <begin position="66"/>
        <end position="85"/>
    </location>
</feature>
<evidence type="ECO:0000313" key="3">
    <source>
        <dbReference type="Proteomes" id="UP000245590"/>
    </source>
</evidence>
<comment type="caution">
    <text evidence="2">The sequence shown here is derived from an EMBL/GenBank/DDBJ whole genome shotgun (WGS) entry which is preliminary data.</text>
</comment>
<keyword evidence="1" id="KW-0472">Membrane</keyword>
<name>A0A2U2RNB9_9MICO</name>
<evidence type="ECO:0000313" key="2">
    <source>
        <dbReference type="EMBL" id="PWH07369.1"/>
    </source>
</evidence>